<proteinExistence type="inferred from homology"/>
<evidence type="ECO:0000313" key="4">
    <source>
        <dbReference type="Proteomes" id="UP000321491"/>
    </source>
</evidence>
<keyword evidence="2" id="KW-1277">Toxin-antitoxin system</keyword>
<reference evidence="3 4" key="1">
    <citation type="submission" date="2019-07" db="EMBL/GenBank/DDBJ databases">
        <title>Whole genome shotgun sequence of Cerasibacillus quisquiliarum NBRC 102429.</title>
        <authorList>
            <person name="Hosoyama A."/>
            <person name="Uohara A."/>
            <person name="Ohji S."/>
            <person name="Ichikawa N."/>
        </authorList>
    </citation>
    <scope>NUCLEOTIDE SEQUENCE [LARGE SCALE GENOMIC DNA]</scope>
    <source>
        <strain evidence="3 4">NBRC 102429</strain>
    </source>
</reference>
<dbReference type="SUPFAM" id="SSF50118">
    <property type="entry name" value="Cell growth inhibitor/plasmid maintenance toxic component"/>
    <property type="match status" value="1"/>
</dbReference>
<comment type="caution">
    <text evidence="3">The sequence shown here is derived from an EMBL/GenBank/DDBJ whole genome shotgun (WGS) entry which is preliminary data.</text>
</comment>
<evidence type="ECO:0000313" key="3">
    <source>
        <dbReference type="EMBL" id="GEN32345.1"/>
    </source>
</evidence>
<dbReference type="RefSeq" id="WP_146938697.1">
    <property type="nucleotide sequence ID" value="NZ_BJXW01000038.1"/>
</dbReference>
<dbReference type="Proteomes" id="UP000321491">
    <property type="component" value="Unassembled WGS sequence"/>
</dbReference>
<dbReference type="InterPro" id="IPR003477">
    <property type="entry name" value="PemK-like"/>
</dbReference>
<comment type="similarity">
    <text evidence="1">Belongs to the PemK/MazF family.</text>
</comment>
<accession>A0A511V0C4</accession>
<dbReference type="EMBL" id="BJXW01000038">
    <property type="protein sequence ID" value="GEN32345.1"/>
    <property type="molecule type" value="Genomic_DNA"/>
</dbReference>
<name>A0A511V0C4_9BACI</name>
<dbReference type="InterPro" id="IPR011067">
    <property type="entry name" value="Plasmid_toxin/cell-grow_inhib"/>
</dbReference>
<evidence type="ECO:0000256" key="1">
    <source>
        <dbReference type="ARBA" id="ARBA00007521"/>
    </source>
</evidence>
<dbReference type="AlphaFoldDB" id="A0A511V0C4"/>
<evidence type="ECO:0000256" key="2">
    <source>
        <dbReference type="ARBA" id="ARBA00022649"/>
    </source>
</evidence>
<organism evidence="3 4">
    <name type="scientific">Cerasibacillus quisquiliarum</name>
    <dbReference type="NCBI Taxonomy" id="227865"/>
    <lineage>
        <taxon>Bacteria</taxon>
        <taxon>Bacillati</taxon>
        <taxon>Bacillota</taxon>
        <taxon>Bacilli</taxon>
        <taxon>Bacillales</taxon>
        <taxon>Bacillaceae</taxon>
        <taxon>Cerasibacillus</taxon>
    </lineage>
</organism>
<keyword evidence="4" id="KW-1185">Reference proteome</keyword>
<dbReference type="GO" id="GO:0003677">
    <property type="term" value="F:DNA binding"/>
    <property type="evidence" value="ECO:0007669"/>
    <property type="project" value="InterPro"/>
</dbReference>
<gene>
    <name evidence="3" type="ORF">CQU01_25830</name>
</gene>
<protein>
    <submittedName>
        <fullName evidence="3">Uncharacterized protein</fullName>
    </submittedName>
</protein>
<dbReference type="Gene3D" id="2.30.30.110">
    <property type="match status" value="1"/>
</dbReference>
<dbReference type="Pfam" id="PF02452">
    <property type="entry name" value="PemK_toxin"/>
    <property type="match status" value="1"/>
</dbReference>
<sequence>MNGVRPFLVLTSTNYNDNSGTVTGIPCSNKEFATKGQVLITKEILKEGKVSGVIKTEMLTTISKGRLGRYIGRLNDRGSVIVGDKLEYFLVPLRKKIKKE</sequence>